<reference evidence="2 3" key="1">
    <citation type="submission" date="2020-04" db="EMBL/GenBank/DDBJ databases">
        <title>Knoellia sp. isolate from air conditioner.</title>
        <authorList>
            <person name="Chea S."/>
            <person name="Kim D.-U."/>
        </authorList>
    </citation>
    <scope>NUCLEOTIDE SEQUENCE [LARGE SCALE GENOMIC DNA]</scope>
    <source>
        <strain evidence="2 3">DB2414S</strain>
    </source>
</reference>
<dbReference type="SUPFAM" id="SSF143120">
    <property type="entry name" value="YefM-like"/>
    <property type="match status" value="1"/>
</dbReference>
<evidence type="ECO:0000313" key="3">
    <source>
        <dbReference type="Proteomes" id="UP000588586"/>
    </source>
</evidence>
<proteinExistence type="inferred from homology"/>
<gene>
    <name evidence="2" type="ORF">HJG52_19185</name>
</gene>
<dbReference type="PANTHER" id="PTHR35377:SF5">
    <property type="entry name" value="ANTITOXIN VAPB46"/>
    <property type="match status" value="1"/>
</dbReference>
<dbReference type="Gene3D" id="3.40.1620.10">
    <property type="entry name" value="YefM-like domain"/>
    <property type="match status" value="1"/>
</dbReference>
<dbReference type="NCBIfam" id="TIGR01552">
    <property type="entry name" value="phd_fam"/>
    <property type="match status" value="1"/>
</dbReference>
<keyword evidence="3" id="KW-1185">Reference proteome</keyword>
<evidence type="ECO:0000256" key="1">
    <source>
        <dbReference type="ARBA" id="ARBA00009981"/>
    </source>
</evidence>
<dbReference type="AlphaFoldDB" id="A0A849HJI7"/>
<organism evidence="2 3">
    <name type="scientific">Knoellia koreensis</name>
    <dbReference type="NCBI Taxonomy" id="2730921"/>
    <lineage>
        <taxon>Bacteria</taxon>
        <taxon>Bacillati</taxon>
        <taxon>Actinomycetota</taxon>
        <taxon>Actinomycetes</taxon>
        <taxon>Micrococcales</taxon>
        <taxon>Intrasporangiaceae</taxon>
        <taxon>Knoellia</taxon>
    </lineage>
</organism>
<name>A0A849HJI7_9MICO</name>
<evidence type="ECO:0000313" key="2">
    <source>
        <dbReference type="EMBL" id="NNM48115.1"/>
    </source>
</evidence>
<comment type="similarity">
    <text evidence="1">Belongs to the phD/YefM antitoxin family.</text>
</comment>
<protein>
    <submittedName>
        <fullName evidence="2">Type II toxin-antitoxin system prevent-host-death family antitoxin</fullName>
    </submittedName>
</protein>
<dbReference type="InterPro" id="IPR036165">
    <property type="entry name" value="YefM-like_sf"/>
</dbReference>
<sequence>MPTIASRELRNHTASVLDGVTRGETYTVTVHGRPVAEIRRVESRRRPAIPKADIVSLLDRQQPDPMLVRDLAWITEGTTDDLDDLD</sequence>
<dbReference type="Proteomes" id="UP000588586">
    <property type="component" value="Unassembled WGS sequence"/>
</dbReference>
<dbReference type="PANTHER" id="PTHR35377">
    <property type="entry name" value="ANTITOXIN VAPB49-RELATED-RELATED"/>
    <property type="match status" value="1"/>
</dbReference>
<dbReference type="InterPro" id="IPR051416">
    <property type="entry name" value="phD-YefM_TA_antitoxins"/>
</dbReference>
<dbReference type="EMBL" id="JABEPQ010000006">
    <property type="protein sequence ID" value="NNM48115.1"/>
    <property type="molecule type" value="Genomic_DNA"/>
</dbReference>
<dbReference type="GO" id="GO:0097351">
    <property type="term" value="F:toxin sequestering activity"/>
    <property type="evidence" value="ECO:0007669"/>
    <property type="project" value="TreeGrafter"/>
</dbReference>
<dbReference type="RefSeq" id="WP_171245240.1">
    <property type="nucleotide sequence ID" value="NZ_JABEPQ010000006.1"/>
</dbReference>
<comment type="caution">
    <text evidence="2">The sequence shown here is derived from an EMBL/GenBank/DDBJ whole genome shotgun (WGS) entry which is preliminary data.</text>
</comment>
<accession>A0A849HJI7</accession>